<keyword evidence="7 8" id="KW-0472">Membrane</keyword>
<dbReference type="InterPro" id="IPR023298">
    <property type="entry name" value="ATPase_P-typ_TM_dom_sf"/>
</dbReference>
<dbReference type="InterPro" id="IPR059000">
    <property type="entry name" value="ATPase_P-type_domA"/>
</dbReference>
<dbReference type="InterPro" id="IPR044492">
    <property type="entry name" value="P_typ_ATPase_HD_dom"/>
</dbReference>
<keyword evidence="5" id="KW-1278">Translocase</keyword>
<reference evidence="12" key="1">
    <citation type="submission" date="2022-08" db="EMBL/GenBank/DDBJ databases">
        <title>Complete genome sequence of Mycoplasma cottewii type strain VIS.</title>
        <authorList>
            <person name="Spergser J."/>
        </authorList>
    </citation>
    <scope>NUCLEOTIDE SEQUENCE</scope>
    <source>
        <strain evidence="12">VIS</strain>
    </source>
</reference>
<feature type="domain" description="P-type ATPase A" evidence="9">
    <location>
        <begin position="165"/>
        <end position="259"/>
    </location>
</feature>
<proteinExistence type="predicted"/>
<dbReference type="InterPro" id="IPR001757">
    <property type="entry name" value="P_typ_ATPase"/>
</dbReference>
<feature type="transmembrane region" description="Helical" evidence="8">
    <location>
        <begin position="303"/>
        <end position="326"/>
    </location>
</feature>
<dbReference type="PANTHER" id="PTHR42861">
    <property type="entry name" value="CALCIUM-TRANSPORTING ATPASE"/>
    <property type="match status" value="1"/>
</dbReference>
<feature type="transmembrane region" description="Helical" evidence="8">
    <location>
        <begin position="701"/>
        <end position="721"/>
    </location>
</feature>
<evidence type="ECO:0000256" key="3">
    <source>
        <dbReference type="ARBA" id="ARBA00022741"/>
    </source>
</evidence>
<keyword evidence="4" id="KW-0067">ATP-binding</keyword>
<feature type="transmembrane region" description="Helical" evidence="8">
    <location>
        <begin position="778"/>
        <end position="798"/>
    </location>
</feature>
<organism evidence="12 13">
    <name type="scientific">Mycoplasma cottewii</name>
    <dbReference type="NCBI Taxonomy" id="51364"/>
    <lineage>
        <taxon>Bacteria</taxon>
        <taxon>Bacillati</taxon>
        <taxon>Mycoplasmatota</taxon>
        <taxon>Mollicutes</taxon>
        <taxon>Mycoplasmataceae</taxon>
        <taxon>Mycoplasma</taxon>
    </lineage>
</organism>
<evidence type="ECO:0000259" key="11">
    <source>
        <dbReference type="Pfam" id="PF00690"/>
    </source>
</evidence>
<feature type="transmembrane region" description="Helical" evidence="8">
    <location>
        <begin position="673"/>
        <end position="695"/>
    </location>
</feature>
<evidence type="ECO:0000313" key="12">
    <source>
        <dbReference type="EMBL" id="UWD35007.1"/>
    </source>
</evidence>
<dbReference type="Proteomes" id="UP001059819">
    <property type="component" value="Chromosome"/>
</dbReference>
<dbReference type="SUPFAM" id="SSF81653">
    <property type="entry name" value="Calcium ATPase, transduction domain A"/>
    <property type="match status" value="1"/>
</dbReference>
<dbReference type="PRINTS" id="PR00120">
    <property type="entry name" value="HATPASE"/>
</dbReference>
<feature type="transmembrane region" description="Helical" evidence="8">
    <location>
        <begin position="278"/>
        <end position="297"/>
    </location>
</feature>
<dbReference type="Gene3D" id="3.40.1110.10">
    <property type="entry name" value="Calcium-transporting ATPase, cytoplasmic domain N"/>
    <property type="match status" value="1"/>
</dbReference>
<keyword evidence="3" id="KW-0547">Nucleotide-binding</keyword>
<evidence type="ECO:0000259" key="9">
    <source>
        <dbReference type="Pfam" id="PF00122"/>
    </source>
</evidence>
<dbReference type="SUPFAM" id="SSF81665">
    <property type="entry name" value="Calcium ATPase, transmembrane domain M"/>
    <property type="match status" value="1"/>
</dbReference>
<dbReference type="SFLD" id="SFLDF00027">
    <property type="entry name" value="p-type_atpase"/>
    <property type="match status" value="1"/>
</dbReference>
<dbReference type="InterPro" id="IPR023214">
    <property type="entry name" value="HAD_sf"/>
</dbReference>
<feature type="transmembrane region" description="Helical" evidence="8">
    <location>
        <begin position="850"/>
        <end position="869"/>
    </location>
</feature>
<dbReference type="InterPro" id="IPR004014">
    <property type="entry name" value="ATPase_P-typ_cation-transptr_N"/>
</dbReference>
<dbReference type="Gene3D" id="3.40.50.1000">
    <property type="entry name" value="HAD superfamily/HAD-like"/>
    <property type="match status" value="1"/>
</dbReference>
<dbReference type="SFLD" id="SFLDG00002">
    <property type="entry name" value="C1.7:_P-type_atpase_like"/>
    <property type="match status" value="1"/>
</dbReference>
<dbReference type="Pfam" id="PF00122">
    <property type="entry name" value="E1-E2_ATPase"/>
    <property type="match status" value="1"/>
</dbReference>
<dbReference type="InterPro" id="IPR036412">
    <property type="entry name" value="HAD-like_sf"/>
</dbReference>
<evidence type="ECO:0000256" key="6">
    <source>
        <dbReference type="ARBA" id="ARBA00022989"/>
    </source>
</evidence>
<dbReference type="InterPro" id="IPR018303">
    <property type="entry name" value="ATPase_P-typ_P_site"/>
</dbReference>
<dbReference type="SFLD" id="SFLDS00003">
    <property type="entry name" value="Haloacid_Dehalogenase"/>
    <property type="match status" value="1"/>
</dbReference>
<dbReference type="SUPFAM" id="SSF56784">
    <property type="entry name" value="HAD-like"/>
    <property type="match status" value="1"/>
</dbReference>
<evidence type="ECO:0000256" key="8">
    <source>
        <dbReference type="SAM" id="Phobius"/>
    </source>
</evidence>
<evidence type="ECO:0000256" key="7">
    <source>
        <dbReference type="ARBA" id="ARBA00023136"/>
    </source>
</evidence>
<dbReference type="Pfam" id="PF00689">
    <property type="entry name" value="Cation_ATPase_C"/>
    <property type="match status" value="1"/>
</dbReference>
<feature type="transmembrane region" description="Helical" evidence="8">
    <location>
        <begin position="77"/>
        <end position="95"/>
    </location>
</feature>
<keyword evidence="13" id="KW-1185">Reference proteome</keyword>
<dbReference type="Gene3D" id="1.20.1110.10">
    <property type="entry name" value="Calcium-transporting ATPase, transmembrane domain"/>
    <property type="match status" value="1"/>
</dbReference>
<evidence type="ECO:0000256" key="4">
    <source>
        <dbReference type="ARBA" id="ARBA00022840"/>
    </source>
</evidence>
<keyword evidence="2 8" id="KW-0812">Transmembrane</keyword>
<evidence type="ECO:0000313" key="13">
    <source>
        <dbReference type="Proteomes" id="UP001059819"/>
    </source>
</evidence>
<gene>
    <name evidence="12" type="ORF">NX779_04370</name>
</gene>
<keyword evidence="6 8" id="KW-1133">Transmembrane helix</keyword>
<evidence type="ECO:0000256" key="1">
    <source>
        <dbReference type="ARBA" id="ARBA00004141"/>
    </source>
</evidence>
<evidence type="ECO:0000259" key="10">
    <source>
        <dbReference type="Pfam" id="PF00689"/>
    </source>
</evidence>
<dbReference type="InterPro" id="IPR023299">
    <property type="entry name" value="ATPase_P-typ_cyto_dom_N"/>
</dbReference>
<accession>A0ABY5TWH3</accession>
<name>A0ABY5TWH3_9MOLU</name>
<dbReference type="Pfam" id="PF00702">
    <property type="entry name" value="Hydrolase"/>
    <property type="match status" value="1"/>
</dbReference>
<dbReference type="Pfam" id="PF00690">
    <property type="entry name" value="Cation_ATPase_N"/>
    <property type="match status" value="1"/>
</dbReference>
<feature type="transmembrane region" description="Helical" evidence="8">
    <location>
        <begin position="810"/>
        <end position="830"/>
    </location>
</feature>
<dbReference type="PROSITE" id="PS00154">
    <property type="entry name" value="ATPASE_E1_E2"/>
    <property type="match status" value="1"/>
</dbReference>
<dbReference type="InterPro" id="IPR008250">
    <property type="entry name" value="ATPase_P-typ_transduc_dom_A_sf"/>
</dbReference>
<evidence type="ECO:0000256" key="5">
    <source>
        <dbReference type="ARBA" id="ARBA00022967"/>
    </source>
</evidence>
<comment type="subcellular location">
    <subcellularLocation>
        <location evidence="1">Membrane</location>
        <topology evidence="1">Multi-pass membrane protein</topology>
    </subcellularLocation>
</comment>
<dbReference type="Gene3D" id="2.70.150.10">
    <property type="entry name" value="Calcium-transporting ATPase, cytoplasmic transduction domain A"/>
    <property type="match status" value="1"/>
</dbReference>
<feature type="domain" description="Cation-transporting P-type ATPase C-terminal" evidence="10">
    <location>
        <begin position="698"/>
        <end position="871"/>
    </location>
</feature>
<dbReference type="InterPro" id="IPR006068">
    <property type="entry name" value="ATPase_P-typ_cation-transptr_C"/>
</dbReference>
<protein>
    <submittedName>
        <fullName evidence="12">HAD-IC family P-type ATPase</fullName>
    </submittedName>
</protein>
<dbReference type="NCBIfam" id="TIGR01494">
    <property type="entry name" value="ATPase_P-type"/>
    <property type="match status" value="2"/>
</dbReference>
<feature type="transmembrane region" description="Helical" evidence="8">
    <location>
        <begin position="101"/>
        <end position="121"/>
    </location>
</feature>
<feature type="domain" description="Cation-transporting P-type ATPase N-terminal" evidence="11">
    <location>
        <begin position="27"/>
        <end position="87"/>
    </location>
</feature>
<dbReference type="PRINTS" id="PR00119">
    <property type="entry name" value="CATATPASE"/>
</dbReference>
<sequence length="881" mass="100436">MLRLNKKNNNQLKYKNEEYVKNLSNSKLDKIEKTLDSQIGLDDKQREQNTSKFKNNYIVVKKFPIIKKMLESLVEPFSILLWIIGIIEFAIFTFVDRNAITLISAIMIIFMIFLASTVDFIQEYRAYQTNLELNKMIENHFLVLNKKITNIKELNFDNVKPDLIELEQSKLTIGDVVLLNQGDIVPSDCRIIWNDNLYVDQSTLTGENNPIKKDINNKNKNLIELENILFKETTIVSGSCLAVVINVSENNYSNSLLQSAEEESVSDYEKSMSKVTKILVFSILTLVPIITLISLIRNDFSNYSSAIIFGLSIAVSLTPEALPAIISSNLKLGSKKLSKEKVVIKKLSVIQNMGSVNVVATDKTGTLTLENINLNDYKDLNNQSSELLKQYLYYNAYFQRNLFNNIDKAIVNANLNVDLTKIKLLDEQQFSHETRINSVLINDSKQNIQITKGSVEEMLEIISFVNDKKVVEMNDEIKNKIIKQANNWSEKGYRVILIATKITDQIQTNDLVYQGMAMFEDVVKPEVEQAIETFKKYGVDIKVLTGDNKNTTKHIADKIGIKSSKLVAGEILDKLNSSQIDELTRTVNIFYKLSPFEKAQIIHSLKKENVVAYLGDGVNDAIALKKADVGISVNNATPLAKSCADVILLEKDLNVLENAFVKGRQTFANAVKYIKITVASNFGIMLTLLISTMWLKFEAMSPIQLLIQNLIFDFANLIFVFDNVDQISIKKPKKWNIKTIIPFGIINGLVQTIISFINFFILYFAFDVKGQNMDAIHQFQTAYFLESILTHIVIILVYRTELISFIQSIPSKEMVIGMLFFACLPFMIIFADLNTGDLFNFNLGKSNFNWWFLILFGLEIFAWILAELFKFTYKNIFKSWL</sequence>
<dbReference type="RefSeq" id="WP_259430167.1">
    <property type="nucleotide sequence ID" value="NZ_CP103424.1"/>
</dbReference>
<evidence type="ECO:0000256" key="2">
    <source>
        <dbReference type="ARBA" id="ARBA00022692"/>
    </source>
</evidence>
<dbReference type="EMBL" id="CP103424">
    <property type="protein sequence ID" value="UWD35007.1"/>
    <property type="molecule type" value="Genomic_DNA"/>
</dbReference>
<feature type="transmembrane region" description="Helical" evidence="8">
    <location>
        <begin position="741"/>
        <end position="766"/>
    </location>
</feature>